<dbReference type="EMBL" id="UYWY01003600">
    <property type="protein sequence ID" value="VDM28775.1"/>
    <property type="molecule type" value="Genomic_DNA"/>
</dbReference>
<reference evidence="3" key="1">
    <citation type="submission" date="2016-06" db="UniProtKB">
        <authorList>
            <consortium name="WormBaseParasite"/>
        </authorList>
    </citation>
    <scope>IDENTIFICATION</scope>
</reference>
<organism evidence="2 3">
    <name type="scientific">Toxocara canis</name>
    <name type="common">Canine roundworm</name>
    <dbReference type="NCBI Taxonomy" id="6265"/>
    <lineage>
        <taxon>Eukaryota</taxon>
        <taxon>Metazoa</taxon>
        <taxon>Ecdysozoa</taxon>
        <taxon>Nematoda</taxon>
        <taxon>Chromadorea</taxon>
        <taxon>Rhabditida</taxon>
        <taxon>Spirurina</taxon>
        <taxon>Ascaridomorpha</taxon>
        <taxon>Ascaridoidea</taxon>
        <taxon>Toxocaridae</taxon>
        <taxon>Toxocara</taxon>
    </lineage>
</organism>
<evidence type="ECO:0000313" key="2">
    <source>
        <dbReference type="Proteomes" id="UP000050794"/>
    </source>
</evidence>
<name>A0A183U3J0_TOXCA</name>
<protein>
    <submittedName>
        <fullName evidence="1 3">Uncharacterized protein</fullName>
    </submittedName>
</protein>
<gene>
    <name evidence="1" type="ORF">TCNE_LOCUS3058</name>
</gene>
<keyword evidence="2" id="KW-1185">Reference proteome</keyword>
<accession>A0A183U3J0</accession>
<sequence>MASLTANEEHLAGGMQVNKISSGLFVNVSALYEWGPRPSFANYYHYDVDEANELRKSTARGAQLERGLLVDVDHCLRGNNEYCEMYMRFHEVLQSALHSREEEGGGNNRSFVCAWSMWQPLPIRETCILGVSFLPLLDRLWPSLVEETTEHRQIHALVEHGFTRRILVIRALFHFGVRMRVLCYFPCSCRMGSVFTRAVSL</sequence>
<dbReference type="Proteomes" id="UP000050794">
    <property type="component" value="Unassembled WGS sequence"/>
</dbReference>
<evidence type="ECO:0000313" key="3">
    <source>
        <dbReference type="WBParaSite" id="TCNE_0000306001-mRNA-1"/>
    </source>
</evidence>
<dbReference type="WBParaSite" id="TCNE_0000306001-mRNA-1">
    <property type="protein sequence ID" value="TCNE_0000306001-mRNA-1"/>
    <property type="gene ID" value="TCNE_0000306001"/>
</dbReference>
<dbReference type="AlphaFoldDB" id="A0A183U3J0"/>
<proteinExistence type="predicted"/>
<evidence type="ECO:0000313" key="1">
    <source>
        <dbReference type="EMBL" id="VDM28775.1"/>
    </source>
</evidence>
<reference evidence="1 2" key="2">
    <citation type="submission" date="2018-11" db="EMBL/GenBank/DDBJ databases">
        <authorList>
            <consortium name="Pathogen Informatics"/>
        </authorList>
    </citation>
    <scope>NUCLEOTIDE SEQUENCE [LARGE SCALE GENOMIC DNA]</scope>
</reference>